<feature type="compositionally biased region" description="Polar residues" evidence="1">
    <location>
        <begin position="66"/>
        <end position="75"/>
    </location>
</feature>
<dbReference type="Proteomes" id="UP000024635">
    <property type="component" value="Unassembled WGS sequence"/>
</dbReference>
<protein>
    <submittedName>
        <fullName evidence="2">Uncharacterized protein</fullName>
    </submittedName>
</protein>
<keyword evidence="3" id="KW-1185">Reference proteome</keyword>
<feature type="compositionally biased region" description="Polar residues" evidence="1">
    <location>
        <begin position="84"/>
        <end position="96"/>
    </location>
</feature>
<dbReference type="AlphaFoldDB" id="A0A016WIM1"/>
<name>A0A016WIM1_9BILA</name>
<accession>A0A016WIM1</accession>
<evidence type="ECO:0000256" key="1">
    <source>
        <dbReference type="SAM" id="MobiDB-lite"/>
    </source>
</evidence>
<evidence type="ECO:0000313" key="2">
    <source>
        <dbReference type="EMBL" id="EYC38873.1"/>
    </source>
</evidence>
<comment type="caution">
    <text evidence="2">The sequence shown here is derived from an EMBL/GenBank/DDBJ whole genome shotgun (WGS) entry which is preliminary data.</text>
</comment>
<proteinExistence type="predicted"/>
<dbReference type="EMBL" id="JARK01000289">
    <property type="protein sequence ID" value="EYC38873.1"/>
    <property type="molecule type" value="Genomic_DNA"/>
</dbReference>
<sequence>MSDGKGKEFMVHFAGHPDMENVDDDIGVGTDKVEGGFQQEDGYEDPRGKSRVGHSIIDQEGFLRPCNSSMRSAKSSLAGPVRIVSSSNRPALSSLP</sequence>
<evidence type="ECO:0000313" key="3">
    <source>
        <dbReference type="Proteomes" id="UP000024635"/>
    </source>
</evidence>
<reference evidence="3" key="1">
    <citation type="journal article" date="2015" name="Nat. Genet.">
        <title>The genome and transcriptome of the zoonotic hookworm Ancylostoma ceylanicum identify infection-specific gene families.</title>
        <authorList>
            <person name="Schwarz E.M."/>
            <person name="Hu Y."/>
            <person name="Antoshechkin I."/>
            <person name="Miller M.M."/>
            <person name="Sternberg P.W."/>
            <person name="Aroian R.V."/>
        </authorList>
    </citation>
    <scope>NUCLEOTIDE SEQUENCE</scope>
    <source>
        <strain evidence="3">HY135</strain>
    </source>
</reference>
<feature type="region of interest" description="Disordered" evidence="1">
    <location>
        <begin position="14"/>
        <end position="96"/>
    </location>
</feature>
<organism evidence="2 3">
    <name type="scientific">Ancylostoma ceylanicum</name>
    <dbReference type="NCBI Taxonomy" id="53326"/>
    <lineage>
        <taxon>Eukaryota</taxon>
        <taxon>Metazoa</taxon>
        <taxon>Ecdysozoa</taxon>
        <taxon>Nematoda</taxon>
        <taxon>Chromadorea</taxon>
        <taxon>Rhabditida</taxon>
        <taxon>Rhabditina</taxon>
        <taxon>Rhabditomorpha</taxon>
        <taxon>Strongyloidea</taxon>
        <taxon>Ancylostomatidae</taxon>
        <taxon>Ancylostomatinae</taxon>
        <taxon>Ancylostoma</taxon>
    </lineage>
</organism>
<gene>
    <name evidence="2" type="primary">Acey_s0689.g1558</name>
    <name evidence="2" type="ORF">Y032_0689g1558</name>
</gene>